<evidence type="ECO:0000313" key="11">
    <source>
        <dbReference type="EMBL" id="QTA37834.1"/>
    </source>
</evidence>
<dbReference type="InterPro" id="IPR027417">
    <property type="entry name" value="P-loop_NTPase"/>
</dbReference>
<dbReference type="Gene3D" id="3.40.50.300">
    <property type="entry name" value="P-loop containing nucleotide triphosphate hydrolases"/>
    <property type="match status" value="1"/>
</dbReference>
<comment type="similarity">
    <text evidence="2">Belongs to the TsaE family.</text>
</comment>
<dbReference type="EMBL" id="CP071446">
    <property type="protein sequence ID" value="QTA37834.1"/>
    <property type="molecule type" value="Genomic_DNA"/>
</dbReference>
<evidence type="ECO:0000256" key="4">
    <source>
        <dbReference type="ARBA" id="ARBA00022490"/>
    </source>
</evidence>
<organism evidence="11 12">
    <name type="scientific">Thermosipho ferrireducens</name>
    <dbReference type="NCBI Taxonomy" id="2571116"/>
    <lineage>
        <taxon>Bacteria</taxon>
        <taxon>Thermotogati</taxon>
        <taxon>Thermotogota</taxon>
        <taxon>Thermotogae</taxon>
        <taxon>Thermotogales</taxon>
        <taxon>Fervidobacteriaceae</taxon>
        <taxon>Thermosipho</taxon>
    </lineage>
</organism>
<dbReference type="SUPFAM" id="SSF52540">
    <property type="entry name" value="P-loop containing nucleoside triphosphate hydrolases"/>
    <property type="match status" value="1"/>
</dbReference>
<evidence type="ECO:0000313" key="12">
    <source>
        <dbReference type="Proteomes" id="UP000671862"/>
    </source>
</evidence>
<keyword evidence="6" id="KW-0479">Metal-binding</keyword>
<protein>
    <recommendedName>
        <fullName evidence="3">tRNA threonylcarbamoyladenosine biosynthesis protein TsaE</fullName>
    </recommendedName>
    <alternativeName>
        <fullName evidence="10">t(6)A37 threonylcarbamoyladenosine biosynthesis protein TsaE</fullName>
    </alternativeName>
</protein>
<keyword evidence="12" id="KW-1185">Reference proteome</keyword>
<dbReference type="RefSeq" id="WP_207566555.1">
    <property type="nucleotide sequence ID" value="NZ_CP071446.1"/>
</dbReference>
<evidence type="ECO:0000256" key="8">
    <source>
        <dbReference type="ARBA" id="ARBA00022840"/>
    </source>
</evidence>
<keyword evidence="5" id="KW-0819">tRNA processing</keyword>
<gene>
    <name evidence="11" type="primary">tsaE</name>
    <name evidence="11" type="ORF">JYK00_08930</name>
</gene>
<dbReference type="PANTHER" id="PTHR33540:SF2">
    <property type="entry name" value="TRNA THREONYLCARBAMOYLADENOSINE BIOSYNTHESIS PROTEIN TSAE"/>
    <property type="match status" value="1"/>
</dbReference>
<keyword evidence="4" id="KW-0963">Cytoplasm</keyword>
<dbReference type="InterPro" id="IPR003442">
    <property type="entry name" value="T6A_TsaE"/>
</dbReference>
<proteinExistence type="inferred from homology"/>
<dbReference type="PANTHER" id="PTHR33540">
    <property type="entry name" value="TRNA THREONYLCARBAMOYLADENOSINE BIOSYNTHESIS PROTEIN TSAE"/>
    <property type="match status" value="1"/>
</dbReference>
<comment type="subcellular location">
    <subcellularLocation>
        <location evidence="1">Cytoplasm</location>
    </subcellularLocation>
</comment>
<evidence type="ECO:0000256" key="6">
    <source>
        <dbReference type="ARBA" id="ARBA00022723"/>
    </source>
</evidence>
<keyword evidence="9" id="KW-0460">Magnesium</keyword>
<evidence type="ECO:0000256" key="10">
    <source>
        <dbReference type="ARBA" id="ARBA00032441"/>
    </source>
</evidence>
<dbReference type="Proteomes" id="UP000671862">
    <property type="component" value="Chromosome"/>
</dbReference>
<evidence type="ECO:0000256" key="3">
    <source>
        <dbReference type="ARBA" id="ARBA00019010"/>
    </source>
</evidence>
<evidence type="ECO:0000256" key="9">
    <source>
        <dbReference type="ARBA" id="ARBA00022842"/>
    </source>
</evidence>
<reference evidence="11 12" key="1">
    <citation type="submission" date="2021-03" db="EMBL/GenBank/DDBJ databases">
        <title>Thermosipho ferrireducens sp.nov., an anaerobic thermophilic iron-reducing bacterium isolated from a deep-sea hydrothermal sulfide deposits.</title>
        <authorList>
            <person name="Zeng X."/>
            <person name="Chen Y."/>
            <person name="Shao Z."/>
        </authorList>
    </citation>
    <scope>NUCLEOTIDE SEQUENCE [LARGE SCALE GENOMIC DNA]</scope>
    <source>
        <strain evidence="11 12">JL129W03</strain>
    </source>
</reference>
<keyword evidence="7" id="KW-0547">Nucleotide-binding</keyword>
<name>A0ABX7S5K7_9BACT</name>
<evidence type="ECO:0000256" key="5">
    <source>
        <dbReference type="ARBA" id="ARBA00022694"/>
    </source>
</evidence>
<dbReference type="Pfam" id="PF02367">
    <property type="entry name" value="TsaE"/>
    <property type="match status" value="1"/>
</dbReference>
<evidence type="ECO:0000256" key="1">
    <source>
        <dbReference type="ARBA" id="ARBA00004496"/>
    </source>
</evidence>
<accession>A0ABX7S5K7</accession>
<evidence type="ECO:0000256" key="2">
    <source>
        <dbReference type="ARBA" id="ARBA00007599"/>
    </source>
</evidence>
<sequence>MKEIIFDLGEMTKKAMETFAFEFAKNVDEHNLILLIGEIGAGKTTFVKAFCKGFGVDPEIVSSPTFTLVNVYETLSKSIYHVDVYRLTNVEDLFYLLEDQIEDNDSILIVEWADLFPEFFQGDRIEIYLEHSSDHLRNVSIKVVGESERILSFLRRWRNAKKIKI</sequence>
<dbReference type="NCBIfam" id="TIGR00150">
    <property type="entry name" value="T6A_YjeE"/>
    <property type="match status" value="1"/>
</dbReference>
<evidence type="ECO:0000256" key="7">
    <source>
        <dbReference type="ARBA" id="ARBA00022741"/>
    </source>
</evidence>
<keyword evidence="8" id="KW-0067">ATP-binding</keyword>